<name>A0A1B6GZ41_9HEMI</name>
<feature type="region of interest" description="Disordered" evidence="1">
    <location>
        <begin position="56"/>
        <end position="79"/>
    </location>
</feature>
<gene>
    <name evidence="2" type="ORF">g.15330</name>
</gene>
<dbReference type="EMBL" id="GECZ01002095">
    <property type="protein sequence ID" value="JAS67674.1"/>
    <property type="molecule type" value="Transcribed_RNA"/>
</dbReference>
<feature type="non-terminal residue" evidence="2">
    <location>
        <position position="1"/>
    </location>
</feature>
<reference evidence="2" key="1">
    <citation type="submission" date="2015-11" db="EMBL/GenBank/DDBJ databases">
        <title>De novo transcriptome assembly of four potential Pierce s Disease insect vectors from Arizona vineyards.</title>
        <authorList>
            <person name="Tassone E.E."/>
        </authorList>
    </citation>
    <scope>NUCLEOTIDE SEQUENCE</scope>
</reference>
<organism evidence="2">
    <name type="scientific">Cuerna arida</name>
    <dbReference type="NCBI Taxonomy" id="1464854"/>
    <lineage>
        <taxon>Eukaryota</taxon>
        <taxon>Metazoa</taxon>
        <taxon>Ecdysozoa</taxon>
        <taxon>Arthropoda</taxon>
        <taxon>Hexapoda</taxon>
        <taxon>Insecta</taxon>
        <taxon>Pterygota</taxon>
        <taxon>Neoptera</taxon>
        <taxon>Paraneoptera</taxon>
        <taxon>Hemiptera</taxon>
        <taxon>Auchenorrhyncha</taxon>
        <taxon>Membracoidea</taxon>
        <taxon>Cicadellidae</taxon>
        <taxon>Cicadellinae</taxon>
        <taxon>Proconiini</taxon>
        <taxon>Cuerna</taxon>
    </lineage>
</organism>
<accession>A0A1B6GZ41</accession>
<feature type="compositionally biased region" description="Basic and acidic residues" evidence="1">
    <location>
        <begin position="62"/>
        <end position="79"/>
    </location>
</feature>
<protein>
    <submittedName>
        <fullName evidence="2">Uncharacterized protein</fullName>
    </submittedName>
</protein>
<dbReference type="AlphaFoldDB" id="A0A1B6GZ41"/>
<proteinExistence type="predicted"/>
<evidence type="ECO:0000313" key="2">
    <source>
        <dbReference type="EMBL" id="JAS67674.1"/>
    </source>
</evidence>
<evidence type="ECO:0000256" key="1">
    <source>
        <dbReference type="SAM" id="MobiDB-lite"/>
    </source>
</evidence>
<sequence length="219" mass="25537">SVNFNLTKQFDACNNYCEMQPILSQKSQEDKFQTSIINYLQWFYLIPNHYRSYQQQNTKFNSKSDKETSDSREFPIKTGEKCNKPTIFSQQDKDHLTSYMSSRLYTRDRLAQTSAKVAAFNARTTEPPVQIRFDPRGYLILREDSQRVSVPKTELTLYENENINIGFPASSKNQCVRVKTTRTSLPPIHHQLSQTNHNCNNGGFWKTRSLHNNTNLPRL</sequence>